<feature type="region of interest" description="Disordered" evidence="1">
    <location>
        <begin position="250"/>
        <end position="271"/>
    </location>
</feature>
<evidence type="ECO:0000256" key="1">
    <source>
        <dbReference type="SAM" id="MobiDB-lite"/>
    </source>
</evidence>
<keyword evidence="2" id="KW-0812">Transmembrane</keyword>
<feature type="transmembrane region" description="Helical" evidence="2">
    <location>
        <begin position="127"/>
        <end position="152"/>
    </location>
</feature>
<dbReference type="AlphaFoldDB" id="A0A8J5X4V6"/>
<dbReference type="OrthoDB" id="10514093at2759"/>
<feature type="region of interest" description="Disordered" evidence="1">
    <location>
        <begin position="287"/>
        <end position="323"/>
    </location>
</feature>
<feature type="compositionally biased region" description="Low complexity" evidence="1">
    <location>
        <begin position="305"/>
        <end position="323"/>
    </location>
</feature>
<feature type="transmembrane region" description="Helical" evidence="2">
    <location>
        <begin position="80"/>
        <end position="106"/>
    </location>
</feature>
<comment type="caution">
    <text evidence="3">The sequence shown here is derived from an EMBL/GenBank/DDBJ whole genome shotgun (WGS) entry which is preliminary data.</text>
</comment>
<evidence type="ECO:0000313" key="3">
    <source>
        <dbReference type="EMBL" id="KAG8457159.1"/>
    </source>
</evidence>
<gene>
    <name evidence="3" type="ORF">KFE25_004126</name>
</gene>
<dbReference type="EMBL" id="JAGTXO010000080">
    <property type="protein sequence ID" value="KAG8457159.1"/>
    <property type="molecule type" value="Genomic_DNA"/>
</dbReference>
<proteinExistence type="predicted"/>
<reference evidence="3" key="1">
    <citation type="submission" date="2021-05" db="EMBL/GenBank/DDBJ databases">
        <title>The genome of the haptophyte Pavlova lutheri (Diacronema luteri, Pavlovales) - a model for lipid biosynthesis in eukaryotic algae.</title>
        <authorList>
            <person name="Hulatt C.J."/>
            <person name="Posewitz M.C."/>
        </authorList>
    </citation>
    <scope>NUCLEOTIDE SEQUENCE</scope>
    <source>
        <strain evidence="3">NIVA-4/92</strain>
    </source>
</reference>
<organism evidence="3 4">
    <name type="scientific">Diacronema lutheri</name>
    <name type="common">Unicellular marine alga</name>
    <name type="synonym">Monochrysis lutheri</name>
    <dbReference type="NCBI Taxonomy" id="2081491"/>
    <lineage>
        <taxon>Eukaryota</taxon>
        <taxon>Haptista</taxon>
        <taxon>Haptophyta</taxon>
        <taxon>Pavlovophyceae</taxon>
        <taxon>Pavlovales</taxon>
        <taxon>Pavlovaceae</taxon>
        <taxon>Diacronema</taxon>
    </lineage>
</organism>
<keyword evidence="4" id="KW-1185">Reference proteome</keyword>
<evidence type="ECO:0000313" key="4">
    <source>
        <dbReference type="Proteomes" id="UP000751190"/>
    </source>
</evidence>
<keyword evidence="2" id="KW-0472">Membrane</keyword>
<dbReference type="Proteomes" id="UP000751190">
    <property type="component" value="Unassembled WGS sequence"/>
</dbReference>
<feature type="transmembrane region" description="Helical" evidence="2">
    <location>
        <begin position="44"/>
        <end position="68"/>
    </location>
</feature>
<evidence type="ECO:0000256" key="2">
    <source>
        <dbReference type="SAM" id="Phobius"/>
    </source>
</evidence>
<sequence length="394" mass="41463">MWRRCARTMCRATMLFADKRALERQLEVDLIAIRQKELDHYTHCCLTLSAPAALLAGFAYTALVQVIVPDDAHPVTEALFYASVISAMVFNVAAVVKVTLVALCAPHMALRGPPGSMNKAVDEMRPAFFLGMKYFWVGLVCVHISAGVTVWLNAHAEARISTATTALIFLTTLCISFDIRRTICTFHVPTSRAIDGKFTPERAGQRSDAAGTAQSLIRRLQQPALNRERSLALAELARCASAPRRSVLARSPSLATTAGHAPSARARLGGASPRACARTARAHRWAGSPPAEAQCVAQPRPGAPRPAAATPVTTARKGTAGGACASDGRALAAAASGGSARGCGRAGTALSEHLSDDARRAQFASDARPGRPDTDVFGSGGGRLFAVATALEGL</sequence>
<name>A0A8J5X4V6_DIALT</name>
<protein>
    <submittedName>
        <fullName evidence="3">Uncharacterized protein</fullName>
    </submittedName>
</protein>
<accession>A0A8J5X4V6</accession>
<feature type="transmembrane region" description="Helical" evidence="2">
    <location>
        <begin position="158"/>
        <end position="177"/>
    </location>
</feature>
<keyword evidence="2" id="KW-1133">Transmembrane helix</keyword>